<dbReference type="AlphaFoldDB" id="A0AAJ7W431"/>
<dbReference type="GeneID" id="112494773"/>
<protein>
    <submittedName>
        <fullName evidence="2">Uncharacterized protein LOC112494773</fullName>
    </submittedName>
</protein>
<proteinExistence type="predicted"/>
<dbReference type="KEGG" id="ccin:112494773"/>
<name>A0AAJ7W431_CEPCN</name>
<gene>
    <name evidence="2" type="primary">LOC112494773</name>
</gene>
<organism evidence="1 2">
    <name type="scientific">Cephus cinctus</name>
    <name type="common">Wheat stem sawfly</name>
    <dbReference type="NCBI Taxonomy" id="211228"/>
    <lineage>
        <taxon>Eukaryota</taxon>
        <taxon>Metazoa</taxon>
        <taxon>Ecdysozoa</taxon>
        <taxon>Arthropoda</taxon>
        <taxon>Hexapoda</taxon>
        <taxon>Insecta</taxon>
        <taxon>Pterygota</taxon>
        <taxon>Neoptera</taxon>
        <taxon>Endopterygota</taxon>
        <taxon>Hymenoptera</taxon>
        <taxon>Cephoidea</taxon>
        <taxon>Cephidae</taxon>
        <taxon>Cephus</taxon>
    </lineage>
</organism>
<dbReference type="RefSeq" id="XP_024943656.1">
    <property type="nucleotide sequence ID" value="XM_025087888.1"/>
</dbReference>
<reference evidence="2" key="1">
    <citation type="submission" date="2025-08" db="UniProtKB">
        <authorList>
            <consortium name="RefSeq"/>
        </authorList>
    </citation>
    <scope>IDENTIFICATION</scope>
</reference>
<keyword evidence="1" id="KW-1185">Reference proteome</keyword>
<evidence type="ECO:0000313" key="1">
    <source>
        <dbReference type="Proteomes" id="UP000694920"/>
    </source>
</evidence>
<accession>A0AAJ7W431</accession>
<sequence>MVALRSGRKGNGMYTTSALQQGVKRLSGYNYGIMKKRRYDHPYATRSKTCTSLEFPVNKNKMKLHRESSGTSVIFLGYYRKIPELITLDDSTTGVKSDQVEE</sequence>
<dbReference type="Proteomes" id="UP000694920">
    <property type="component" value="Unplaced"/>
</dbReference>
<evidence type="ECO:0000313" key="2">
    <source>
        <dbReference type="RefSeq" id="XP_024943656.1"/>
    </source>
</evidence>